<evidence type="ECO:0000313" key="2">
    <source>
        <dbReference type="EMBL" id="MQY18224.1"/>
    </source>
</evidence>
<feature type="signal peptide" evidence="1">
    <location>
        <begin position="1"/>
        <end position="31"/>
    </location>
</feature>
<evidence type="ECO:0008006" key="4">
    <source>
        <dbReference type="Google" id="ProtNLM"/>
    </source>
</evidence>
<keyword evidence="3" id="KW-1185">Reference proteome</keyword>
<reference evidence="2 3" key="1">
    <citation type="submission" date="2019-10" db="EMBL/GenBank/DDBJ databases">
        <title>Nocardia macrotermitis sp. nov. and Nocardia aurantia sp. nov., isolated from the gut of fungus growing-termite Macrotermes natalensis.</title>
        <authorList>
            <person name="Benndorf R."/>
            <person name="Schwitalla J."/>
            <person name="Martin K."/>
            <person name="De Beer W."/>
            <person name="Kaster A.-K."/>
            <person name="Vollmers J."/>
            <person name="Poulsen M."/>
            <person name="Beemelmanns C."/>
        </authorList>
    </citation>
    <scope>NUCLEOTIDE SEQUENCE [LARGE SCALE GENOMIC DNA]</scope>
    <source>
        <strain evidence="2 3">RB20</strain>
    </source>
</reference>
<organism evidence="2 3">
    <name type="scientific">Nocardia macrotermitis</name>
    <dbReference type="NCBI Taxonomy" id="2585198"/>
    <lineage>
        <taxon>Bacteria</taxon>
        <taxon>Bacillati</taxon>
        <taxon>Actinomycetota</taxon>
        <taxon>Actinomycetes</taxon>
        <taxon>Mycobacteriales</taxon>
        <taxon>Nocardiaceae</taxon>
        <taxon>Nocardia</taxon>
    </lineage>
</organism>
<dbReference type="AlphaFoldDB" id="A0A7K0CZX5"/>
<name>A0A7K0CZX5_9NOCA</name>
<keyword evidence="1" id="KW-0732">Signal</keyword>
<sequence length="114" mass="12418">MLETTAMMRKLITTAMLSVAAAAILAPAAQAEDFHDYNDATSNFVLYTDPAAINAKTNGKQVVASIYGTTHPIYCKGATPKGPFTDCMQHDDFGWFHLSQTQLPQIGTVWVHLT</sequence>
<evidence type="ECO:0000313" key="3">
    <source>
        <dbReference type="Proteomes" id="UP000438448"/>
    </source>
</evidence>
<evidence type="ECO:0000256" key="1">
    <source>
        <dbReference type="SAM" id="SignalP"/>
    </source>
</evidence>
<dbReference type="EMBL" id="WEGK01000002">
    <property type="protein sequence ID" value="MQY18224.1"/>
    <property type="molecule type" value="Genomic_DNA"/>
</dbReference>
<proteinExistence type="predicted"/>
<gene>
    <name evidence="2" type="ORF">NRB20_12930</name>
</gene>
<comment type="caution">
    <text evidence="2">The sequence shown here is derived from an EMBL/GenBank/DDBJ whole genome shotgun (WGS) entry which is preliminary data.</text>
</comment>
<accession>A0A7K0CZX5</accession>
<protein>
    <recommendedName>
        <fullName evidence="4">SH3 domain-containing protein</fullName>
    </recommendedName>
</protein>
<dbReference type="Proteomes" id="UP000438448">
    <property type="component" value="Unassembled WGS sequence"/>
</dbReference>
<feature type="chain" id="PRO_5029843693" description="SH3 domain-containing protein" evidence="1">
    <location>
        <begin position="32"/>
        <end position="114"/>
    </location>
</feature>